<protein>
    <submittedName>
        <fullName evidence="2">AmmeMemoRadiSam system protein B</fullName>
    </submittedName>
</protein>
<organism evidence="2 3">
    <name type="scientific">Fodinibius roseus</name>
    <dbReference type="NCBI Taxonomy" id="1194090"/>
    <lineage>
        <taxon>Bacteria</taxon>
        <taxon>Pseudomonadati</taxon>
        <taxon>Balneolota</taxon>
        <taxon>Balneolia</taxon>
        <taxon>Balneolales</taxon>
        <taxon>Balneolaceae</taxon>
        <taxon>Fodinibius</taxon>
    </lineage>
</organism>
<keyword evidence="3" id="KW-1185">Reference proteome</keyword>
<dbReference type="InterPro" id="IPR002737">
    <property type="entry name" value="MEMO1_fam"/>
</dbReference>
<dbReference type="CDD" id="cd07361">
    <property type="entry name" value="MEMO_like"/>
    <property type="match status" value="1"/>
</dbReference>
<comment type="similarity">
    <text evidence="1">Belongs to the MEMO1 family.</text>
</comment>
<dbReference type="PANTHER" id="PTHR11060">
    <property type="entry name" value="PROTEIN MEMO1"/>
    <property type="match status" value="1"/>
</dbReference>
<sequence length="416" mass="47575">MSNDNIFNSKTNPIPPLRPDLEVVPIRENGNDYLYFHDQRQYATSDLALRREIESLLSLIDGHKSINDLESYLGEDISKDELLDFIKFLDKNRLLYSDYFKTYADKTENNYEERSVHSSVTAGRSYPSDPDELAPLLDNAFAGCESAASESHGSPRALYAPHIDPQVAMNRYAEAFATIKEIKPQRVVVLATAHYAGLYPDLYEDHPFILVNKDFELPLGDIKCDRETVNKLSKASDCGITLRDRAHRMEHSIELPLLFLSYLWKHDFTVVPFLVSGLQELMYMEEGHHGTLVERFSTLLADEFTEDEETFFLISGDLSHFGRKFGDEEAATAMFEEVGNFDEQFLEYGVRNDPSGMLQLISEDLDPYRICGFPPLYTFLKSMPGLKGTKLNYDLWDERERKSAVTFGSILYSVKK</sequence>
<evidence type="ECO:0000256" key="1">
    <source>
        <dbReference type="ARBA" id="ARBA00006315"/>
    </source>
</evidence>
<dbReference type="Proteomes" id="UP000184041">
    <property type="component" value="Unassembled WGS sequence"/>
</dbReference>
<dbReference type="NCBIfam" id="TIGR04336">
    <property type="entry name" value="AmmeMemoSam_B"/>
    <property type="match status" value="1"/>
</dbReference>
<proteinExistence type="inferred from homology"/>
<evidence type="ECO:0000313" key="3">
    <source>
        <dbReference type="Proteomes" id="UP000184041"/>
    </source>
</evidence>
<accession>A0A1M5EEQ9</accession>
<dbReference type="RefSeq" id="WP_244545695.1">
    <property type="nucleotide sequence ID" value="NZ_FQUS01000013.1"/>
</dbReference>
<dbReference type="PANTHER" id="PTHR11060:SF0">
    <property type="entry name" value="PROTEIN MEMO1"/>
    <property type="match status" value="1"/>
</dbReference>
<dbReference type="SUPFAM" id="SSF53213">
    <property type="entry name" value="LigB-like"/>
    <property type="match status" value="1"/>
</dbReference>
<gene>
    <name evidence="2" type="ORF">SAMN05443144_11338</name>
</gene>
<dbReference type="Gene3D" id="3.40.830.10">
    <property type="entry name" value="LigB-like"/>
    <property type="match status" value="1"/>
</dbReference>
<dbReference type="Pfam" id="PF01875">
    <property type="entry name" value="Memo"/>
    <property type="match status" value="1"/>
</dbReference>
<evidence type="ECO:0000313" key="2">
    <source>
        <dbReference type="EMBL" id="SHF77718.1"/>
    </source>
</evidence>
<name>A0A1M5EEQ9_9BACT</name>
<dbReference type="EMBL" id="FQUS01000013">
    <property type="protein sequence ID" value="SHF77718.1"/>
    <property type="molecule type" value="Genomic_DNA"/>
</dbReference>
<dbReference type="STRING" id="1194090.SAMN05443144_11338"/>
<reference evidence="2 3" key="1">
    <citation type="submission" date="2016-11" db="EMBL/GenBank/DDBJ databases">
        <authorList>
            <person name="Jaros S."/>
            <person name="Januszkiewicz K."/>
            <person name="Wedrychowicz H."/>
        </authorList>
    </citation>
    <scope>NUCLEOTIDE SEQUENCE [LARGE SCALE GENOMIC DNA]</scope>
    <source>
        <strain evidence="2 3">DSM 21986</strain>
    </source>
</reference>
<dbReference type="AlphaFoldDB" id="A0A1M5EEQ9"/>